<keyword evidence="3" id="KW-1185">Reference proteome</keyword>
<dbReference type="InterPro" id="IPR036249">
    <property type="entry name" value="Thioredoxin-like_sf"/>
</dbReference>
<protein>
    <recommendedName>
        <fullName evidence="1">Glutaredoxin domain-containing protein</fullName>
    </recommendedName>
</protein>
<dbReference type="InterPro" id="IPR002109">
    <property type="entry name" value="Glutaredoxin"/>
</dbReference>
<dbReference type="Gene3D" id="3.40.30.10">
    <property type="entry name" value="Glutaredoxin"/>
    <property type="match status" value="1"/>
</dbReference>
<comment type="caution">
    <text evidence="2">The sequence shown here is derived from an EMBL/GenBank/DDBJ whole genome shotgun (WGS) entry which is preliminary data.</text>
</comment>
<organism evidence="2 3">
    <name type="scientific">Puccinia sorghi</name>
    <dbReference type="NCBI Taxonomy" id="27349"/>
    <lineage>
        <taxon>Eukaryota</taxon>
        <taxon>Fungi</taxon>
        <taxon>Dikarya</taxon>
        <taxon>Basidiomycota</taxon>
        <taxon>Pucciniomycotina</taxon>
        <taxon>Pucciniomycetes</taxon>
        <taxon>Pucciniales</taxon>
        <taxon>Pucciniaceae</taxon>
        <taxon>Puccinia</taxon>
    </lineage>
</organism>
<reference evidence="2 3" key="1">
    <citation type="submission" date="2015-08" db="EMBL/GenBank/DDBJ databases">
        <title>Next Generation Sequencing and Analysis of the Genome of Puccinia sorghi L Schw, the Causal Agent of Maize Common Rust.</title>
        <authorList>
            <person name="Rochi L."/>
            <person name="Burguener G."/>
            <person name="Darino M."/>
            <person name="Turjanski A."/>
            <person name="Kreff E."/>
            <person name="Dieguez M.J."/>
            <person name="Sacco F."/>
        </authorList>
    </citation>
    <scope>NUCLEOTIDE SEQUENCE [LARGE SCALE GENOMIC DNA]</scope>
    <source>
        <strain evidence="2 3">RO10H11247</strain>
    </source>
</reference>
<accession>A0A0L6VI26</accession>
<name>A0A0L6VI26_9BASI</name>
<dbReference type="VEuPathDB" id="FungiDB:VP01_158g1"/>
<dbReference type="PANTHER" id="PTHR45694:SF26">
    <property type="entry name" value="GRX1P"/>
    <property type="match status" value="1"/>
</dbReference>
<dbReference type="PROSITE" id="PS51354">
    <property type="entry name" value="GLUTAREDOXIN_2"/>
    <property type="match status" value="1"/>
</dbReference>
<dbReference type="EMBL" id="LAVV01006381">
    <property type="protein sequence ID" value="KNZ60232.1"/>
    <property type="molecule type" value="Genomic_DNA"/>
</dbReference>
<dbReference type="OrthoDB" id="418495at2759"/>
<dbReference type="GO" id="GO:0034599">
    <property type="term" value="P:cellular response to oxidative stress"/>
    <property type="evidence" value="ECO:0007669"/>
    <property type="project" value="TreeGrafter"/>
</dbReference>
<evidence type="ECO:0000259" key="1">
    <source>
        <dbReference type="Pfam" id="PF00462"/>
    </source>
</evidence>
<proteinExistence type="predicted"/>
<dbReference type="STRING" id="27349.A0A0L6VI26"/>
<dbReference type="SUPFAM" id="SSF52833">
    <property type="entry name" value="Thioredoxin-like"/>
    <property type="match status" value="1"/>
</dbReference>
<dbReference type="AlphaFoldDB" id="A0A0L6VI26"/>
<dbReference type="CDD" id="cd03419">
    <property type="entry name" value="GRX_GRXh_1_2_like"/>
    <property type="match status" value="1"/>
</dbReference>
<dbReference type="GO" id="GO:0005737">
    <property type="term" value="C:cytoplasm"/>
    <property type="evidence" value="ECO:0007669"/>
    <property type="project" value="TreeGrafter"/>
</dbReference>
<sequence length="213" mass="23157">MEGVKQTVEVSADGLILWCEMQEAERHGRPQDAIAREPILVYSKSYCPHSQRAKRILQGLPDELGPGADMPPTTVVELDQLGQLGANMQAYLAQLTGQRTVPNQIFIHQKHVGGADDLSRLHTTGVLRDLVLASSFAGSYSLLPSLLVSSSPSQVFPGDAQLSHGDSFLGVILSRWNWVPSQDAFHSCGPSETEALAILLLNMKGEMKIEKSL</sequence>
<evidence type="ECO:0000313" key="2">
    <source>
        <dbReference type="EMBL" id="KNZ60232.1"/>
    </source>
</evidence>
<dbReference type="Proteomes" id="UP000037035">
    <property type="component" value="Unassembled WGS sequence"/>
</dbReference>
<feature type="domain" description="Glutaredoxin" evidence="1">
    <location>
        <begin position="39"/>
        <end position="112"/>
    </location>
</feature>
<evidence type="ECO:0000313" key="3">
    <source>
        <dbReference type="Proteomes" id="UP000037035"/>
    </source>
</evidence>
<dbReference type="Pfam" id="PF00462">
    <property type="entry name" value="Glutaredoxin"/>
    <property type="match status" value="1"/>
</dbReference>
<dbReference type="PANTHER" id="PTHR45694">
    <property type="entry name" value="GLUTAREDOXIN 2"/>
    <property type="match status" value="1"/>
</dbReference>
<dbReference type="GO" id="GO:0015038">
    <property type="term" value="F:glutathione disulfide oxidoreductase activity"/>
    <property type="evidence" value="ECO:0007669"/>
    <property type="project" value="TreeGrafter"/>
</dbReference>
<gene>
    <name evidence="2" type="ORF">VP01_158g1</name>
</gene>